<protein>
    <recommendedName>
        <fullName evidence="1">YbaK/aminoacyl-tRNA synthetase-associated domain-containing protein</fullName>
    </recommendedName>
</protein>
<dbReference type="Pfam" id="PF04073">
    <property type="entry name" value="tRNA_edit"/>
    <property type="match status" value="1"/>
</dbReference>
<dbReference type="AlphaFoldDB" id="A0A1F5P8P3"/>
<dbReference type="InterPro" id="IPR007214">
    <property type="entry name" value="YbaK/aa-tRNA-synth-assoc-dom"/>
</dbReference>
<organism evidence="2 3">
    <name type="scientific">Candidatus Doudnabacteria bacterium RIFCSPHIGHO2_02_FULL_46_11</name>
    <dbReference type="NCBI Taxonomy" id="1817832"/>
    <lineage>
        <taxon>Bacteria</taxon>
        <taxon>Candidatus Doudnaibacteriota</taxon>
    </lineage>
</organism>
<dbReference type="CDD" id="cd04333">
    <property type="entry name" value="ProX_deacylase"/>
    <property type="match status" value="1"/>
</dbReference>
<accession>A0A1F5P8P3</accession>
<gene>
    <name evidence="2" type="ORF">A3J48_04165</name>
</gene>
<name>A0A1F5P8P3_9BACT</name>
<dbReference type="EMBL" id="MFES01000004">
    <property type="protein sequence ID" value="OGE86307.1"/>
    <property type="molecule type" value="Genomic_DNA"/>
</dbReference>
<evidence type="ECO:0000259" key="1">
    <source>
        <dbReference type="Pfam" id="PF04073"/>
    </source>
</evidence>
<comment type="caution">
    <text evidence="2">The sequence shown here is derived from an EMBL/GenBank/DDBJ whole genome shotgun (WGS) entry which is preliminary data.</text>
</comment>
<dbReference type="InterPro" id="IPR036754">
    <property type="entry name" value="YbaK/aa-tRNA-synt-asso_dom_sf"/>
</dbReference>
<dbReference type="Gene3D" id="3.90.960.10">
    <property type="entry name" value="YbaK/aminoacyl-tRNA synthetase-associated domain"/>
    <property type="match status" value="1"/>
</dbReference>
<dbReference type="STRING" id="1817832.A3J48_04165"/>
<proteinExistence type="predicted"/>
<feature type="domain" description="YbaK/aminoacyl-tRNA synthetase-associated" evidence="1">
    <location>
        <begin position="28"/>
        <end position="144"/>
    </location>
</feature>
<dbReference type="GO" id="GO:0002161">
    <property type="term" value="F:aminoacyl-tRNA deacylase activity"/>
    <property type="evidence" value="ECO:0007669"/>
    <property type="project" value="InterPro"/>
</dbReference>
<dbReference type="PANTHER" id="PTHR30411">
    <property type="entry name" value="CYTOPLASMIC PROTEIN"/>
    <property type="match status" value="1"/>
</dbReference>
<reference evidence="2 3" key="1">
    <citation type="journal article" date="2016" name="Nat. Commun.">
        <title>Thousands of microbial genomes shed light on interconnected biogeochemical processes in an aquifer system.</title>
        <authorList>
            <person name="Anantharaman K."/>
            <person name="Brown C.T."/>
            <person name="Hug L.A."/>
            <person name="Sharon I."/>
            <person name="Castelle C.J."/>
            <person name="Probst A.J."/>
            <person name="Thomas B.C."/>
            <person name="Singh A."/>
            <person name="Wilkins M.J."/>
            <person name="Karaoz U."/>
            <person name="Brodie E.L."/>
            <person name="Williams K.H."/>
            <person name="Hubbard S.S."/>
            <person name="Banfield J.F."/>
        </authorList>
    </citation>
    <scope>NUCLEOTIDE SEQUENCE [LARGE SCALE GENOMIC DNA]</scope>
</reference>
<dbReference type="SUPFAM" id="SSF55826">
    <property type="entry name" value="YbaK/ProRS associated domain"/>
    <property type="match status" value="1"/>
</dbReference>
<dbReference type="Proteomes" id="UP000176786">
    <property type="component" value="Unassembled WGS sequence"/>
</dbReference>
<sequence length="154" mass="16468">MSQGIKRVQEAIRKLGFEFEVRELPVSTRTSPKAAAAIGCKVGQIAKSIVFQSASGRAILVIASGQNRINEAAISQILGEEIIKADADFVYRETGLAIGGVAPVGHLKPLKTFIDQDLLKFPQIWAAAGTPHAVFPLTFAELVNLTQGQVVKVC</sequence>
<evidence type="ECO:0000313" key="3">
    <source>
        <dbReference type="Proteomes" id="UP000176786"/>
    </source>
</evidence>
<evidence type="ECO:0000313" key="2">
    <source>
        <dbReference type="EMBL" id="OGE86307.1"/>
    </source>
</evidence>
<dbReference type="PANTHER" id="PTHR30411:SF1">
    <property type="entry name" value="CYTOPLASMIC PROTEIN"/>
    <property type="match status" value="1"/>
</dbReference>